<feature type="transmembrane region" description="Helical" evidence="3">
    <location>
        <begin position="139"/>
        <end position="157"/>
    </location>
</feature>
<evidence type="ECO:0000256" key="1">
    <source>
        <dbReference type="ARBA" id="ARBA00004141"/>
    </source>
</evidence>
<dbReference type="HOGENOM" id="CLU_1043168_0_0_1"/>
<dbReference type="PANTHER" id="PTHR11360:SF251">
    <property type="entry name" value="MAJOR FACILITATOR SUPERFAMILY (MFS) PROFILE DOMAIN-CONTAINING PROTEIN"/>
    <property type="match status" value="1"/>
</dbReference>
<keyword evidence="3" id="KW-1133">Transmembrane helix</keyword>
<dbReference type="GO" id="GO:0005886">
    <property type="term" value="C:plasma membrane"/>
    <property type="evidence" value="ECO:0000318"/>
    <property type="project" value="GO_Central"/>
</dbReference>
<feature type="domain" description="Major facilitator superfamily (MFS) profile" evidence="4">
    <location>
        <begin position="1"/>
        <end position="267"/>
    </location>
</feature>
<feature type="transmembrane region" description="Helical" evidence="3">
    <location>
        <begin position="12"/>
        <end position="39"/>
    </location>
</feature>
<keyword evidence="3" id="KW-0812">Transmembrane</keyword>
<evidence type="ECO:0000256" key="2">
    <source>
        <dbReference type="SAM" id="MobiDB-lite"/>
    </source>
</evidence>
<proteinExistence type="predicted"/>
<organism evidence="5 6">
    <name type="scientific">Nematostella vectensis</name>
    <name type="common">Starlet sea anemone</name>
    <dbReference type="NCBI Taxonomy" id="45351"/>
    <lineage>
        <taxon>Eukaryota</taxon>
        <taxon>Metazoa</taxon>
        <taxon>Cnidaria</taxon>
        <taxon>Anthozoa</taxon>
        <taxon>Hexacorallia</taxon>
        <taxon>Actiniaria</taxon>
        <taxon>Edwardsiidae</taxon>
        <taxon>Nematostella</taxon>
    </lineage>
</organism>
<feature type="transmembrane region" description="Helical" evidence="3">
    <location>
        <begin position="105"/>
        <end position="127"/>
    </location>
</feature>
<dbReference type="eggNOG" id="KOG2504">
    <property type="taxonomic scope" value="Eukaryota"/>
</dbReference>
<dbReference type="PANTHER" id="PTHR11360">
    <property type="entry name" value="MONOCARBOXYLATE TRANSPORTER"/>
    <property type="match status" value="1"/>
</dbReference>
<dbReference type="Pfam" id="PF07690">
    <property type="entry name" value="MFS_1"/>
    <property type="match status" value="1"/>
</dbReference>
<dbReference type="OMA" id="CCATIAN"/>
<evidence type="ECO:0000313" key="5">
    <source>
        <dbReference type="EMBL" id="EDO42483.1"/>
    </source>
</evidence>
<keyword evidence="6" id="KW-1185">Reference proteome</keyword>
<evidence type="ECO:0000313" key="6">
    <source>
        <dbReference type="Proteomes" id="UP000001593"/>
    </source>
</evidence>
<feature type="transmembrane region" description="Helical" evidence="3">
    <location>
        <begin position="81"/>
        <end position="99"/>
    </location>
</feature>
<feature type="transmembrane region" description="Helical" evidence="3">
    <location>
        <begin position="51"/>
        <end position="69"/>
    </location>
</feature>
<sequence>MAVYRVDSGRSWGVCCCATIANGLVHSVVLSFGVILPVLIKEFGISKEQTALVGALAYGVGCFTGLLAARLCDRFGLQRTHIFGTLTCAVALLSSSWATSNAILYFTYSVLFGLGMSSVFMPCFLAVAKYFRRHRCSAVGMVTAGPAAGVLVMGPSLQALVNAVGWRHAYRILSVVFVLSCALSWPFREEAPDNETHDAMVHDKEGKNREQPANRKCRPDFTVCRIPAFTIGLFSMCFAGIGHFSPPIHLVRISMTSTKTFKLSVVR</sequence>
<comment type="subcellular location">
    <subcellularLocation>
        <location evidence="1">Membrane</location>
        <topology evidence="1">Multi-pass membrane protein</topology>
    </subcellularLocation>
</comment>
<dbReference type="Gene3D" id="1.20.1250.20">
    <property type="entry name" value="MFS general substrate transporter like domains"/>
    <property type="match status" value="1"/>
</dbReference>
<dbReference type="InterPro" id="IPR050327">
    <property type="entry name" value="Proton-linked_MCT"/>
</dbReference>
<dbReference type="InParanoid" id="A7S1C3"/>
<evidence type="ECO:0000259" key="4">
    <source>
        <dbReference type="PROSITE" id="PS50850"/>
    </source>
</evidence>
<dbReference type="Proteomes" id="UP000001593">
    <property type="component" value="Unassembled WGS sequence"/>
</dbReference>
<dbReference type="InterPro" id="IPR011701">
    <property type="entry name" value="MFS"/>
</dbReference>
<dbReference type="GO" id="GO:0022857">
    <property type="term" value="F:transmembrane transporter activity"/>
    <property type="evidence" value="ECO:0000318"/>
    <property type="project" value="GO_Central"/>
</dbReference>
<dbReference type="InterPro" id="IPR020846">
    <property type="entry name" value="MFS_dom"/>
</dbReference>
<keyword evidence="3" id="KW-0472">Membrane</keyword>
<dbReference type="AlphaFoldDB" id="A7S1C3"/>
<dbReference type="KEGG" id="nve:5514305"/>
<dbReference type="EMBL" id="DS469564">
    <property type="protein sequence ID" value="EDO42483.1"/>
    <property type="molecule type" value="Genomic_DNA"/>
</dbReference>
<gene>
    <name evidence="5" type="ORF">NEMVEDRAFT_v1g205284</name>
</gene>
<name>A7S1C3_NEMVE</name>
<dbReference type="PROSITE" id="PS50850">
    <property type="entry name" value="MFS"/>
    <property type="match status" value="1"/>
</dbReference>
<accession>A7S1C3</accession>
<reference evidence="5 6" key="1">
    <citation type="journal article" date="2007" name="Science">
        <title>Sea anemone genome reveals ancestral eumetazoan gene repertoire and genomic organization.</title>
        <authorList>
            <person name="Putnam N.H."/>
            <person name="Srivastava M."/>
            <person name="Hellsten U."/>
            <person name="Dirks B."/>
            <person name="Chapman J."/>
            <person name="Salamov A."/>
            <person name="Terry A."/>
            <person name="Shapiro H."/>
            <person name="Lindquist E."/>
            <person name="Kapitonov V.V."/>
            <person name="Jurka J."/>
            <person name="Genikhovich G."/>
            <person name="Grigoriev I.V."/>
            <person name="Lucas S.M."/>
            <person name="Steele R.E."/>
            <person name="Finnerty J.R."/>
            <person name="Technau U."/>
            <person name="Martindale M.Q."/>
            <person name="Rokhsar D.S."/>
        </authorList>
    </citation>
    <scope>NUCLEOTIDE SEQUENCE [LARGE SCALE GENOMIC DNA]</scope>
    <source>
        <strain evidence="6">CH2 X CH6</strain>
    </source>
</reference>
<evidence type="ECO:0000256" key="3">
    <source>
        <dbReference type="SAM" id="Phobius"/>
    </source>
</evidence>
<dbReference type="PhylomeDB" id="A7S1C3"/>
<protein>
    <recommendedName>
        <fullName evidence="4">Major facilitator superfamily (MFS) profile domain-containing protein</fullName>
    </recommendedName>
</protein>
<dbReference type="SUPFAM" id="SSF103473">
    <property type="entry name" value="MFS general substrate transporter"/>
    <property type="match status" value="1"/>
</dbReference>
<feature type="region of interest" description="Disordered" evidence="2">
    <location>
        <begin position="196"/>
        <end position="215"/>
    </location>
</feature>
<feature type="transmembrane region" description="Helical" evidence="3">
    <location>
        <begin position="169"/>
        <end position="187"/>
    </location>
</feature>
<dbReference type="InterPro" id="IPR036259">
    <property type="entry name" value="MFS_trans_sf"/>
</dbReference>